<dbReference type="eggNOG" id="ENOG502TIPK">
    <property type="taxonomic scope" value="Eukaryota"/>
</dbReference>
<feature type="signal peptide" evidence="1">
    <location>
        <begin position="1"/>
        <end position="20"/>
    </location>
</feature>
<dbReference type="OrthoDB" id="5902970at2759"/>
<name>E3M8T6_CAERE</name>
<protein>
    <recommendedName>
        <fullName evidence="2">PAN-3 domain-containing protein</fullName>
    </recommendedName>
</protein>
<evidence type="ECO:0000256" key="1">
    <source>
        <dbReference type="SAM" id="SignalP"/>
    </source>
</evidence>
<dbReference type="OMA" id="INDCWIA"/>
<dbReference type="Proteomes" id="UP000008281">
    <property type="component" value="Unassembled WGS sequence"/>
</dbReference>
<dbReference type="PANTHER" id="PTHR47629:SF6">
    <property type="entry name" value="CW DOMAIN-CONTAINING PROTEIN-RELATED"/>
    <property type="match status" value="1"/>
</dbReference>
<evidence type="ECO:0000313" key="4">
    <source>
        <dbReference type="Proteomes" id="UP000008281"/>
    </source>
</evidence>
<dbReference type="SMART" id="SM00605">
    <property type="entry name" value="CW"/>
    <property type="match status" value="1"/>
</dbReference>
<keyword evidence="4" id="KW-1185">Reference proteome</keyword>
<keyword evidence="1" id="KW-0732">Signal</keyword>
<feature type="chain" id="PRO_5003176616" description="PAN-3 domain-containing protein" evidence="1">
    <location>
        <begin position="21"/>
        <end position="289"/>
    </location>
</feature>
<dbReference type="Pfam" id="PF08277">
    <property type="entry name" value="PAN_3"/>
    <property type="match status" value="1"/>
</dbReference>
<accession>E3M8T6</accession>
<organism evidence="4">
    <name type="scientific">Caenorhabditis remanei</name>
    <name type="common">Caenorhabditis vulgaris</name>
    <dbReference type="NCBI Taxonomy" id="31234"/>
    <lineage>
        <taxon>Eukaryota</taxon>
        <taxon>Metazoa</taxon>
        <taxon>Ecdysozoa</taxon>
        <taxon>Nematoda</taxon>
        <taxon>Chromadorea</taxon>
        <taxon>Rhabditida</taxon>
        <taxon>Rhabditina</taxon>
        <taxon>Rhabditomorpha</taxon>
        <taxon>Rhabditoidea</taxon>
        <taxon>Rhabditidae</taxon>
        <taxon>Peloderinae</taxon>
        <taxon>Caenorhabditis</taxon>
    </lineage>
</organism>
<dbReference type="InParanoid" id="E3M8T6"/>
<dbReference type="PANTHER" id="PTHR47629">
    <property type="entry name" value="C-TYPE LECTIN-RELATED"/>
    <property type="match status" value="1"/>
</dbReference>
<dbReference type="FunCoup" id="E3M8T6">
    <property type="interactions" value="1108"/>
</dbReference>
<gene>
    <name evidence="3" type="ORF">CRE_14014</name>
</gene>
<proteinExistence type="predicted"/>
<evidence type="ECO:0000313" key="3">
    <source>
        <dbReference type="EMBL" id="EFO95719.1"/>
    </source>
</evidence>
<evidence type="ECO:0000259" key="2">
    <source>
        <dbReference type="SMART" id="SM00605"/>
    </source>
</evidence>
<dbReference type="InterPro" id="IPR006583">
    <property type="entry name" value="PAN-3_domain"/>
</dbReference>
<dbReference type="EMBL" id="DS268429">
    <property type="protein sequence ID" value="EFO95719.1"/>
    <property type="molecule type" value="Genomic_DNA"/>
</dbReference>
<dbReference type="AlphaFoldDB" id="E3M8T6"/>
<dbReference type="HOGENOM" id="CLU_045736_5_0_1"/>
<reference evidence="3" key="1">
    <citation type="submission" date="2007-07" db="EMBL/GenBank/DDBJ databases">
        <title>PCAP assembly of the Caenorhabditis remanei genome.</title>
        <authorList>
            <consortium name="The Caenorhabditis remanei Sequencing Consortium"/>
            <person name="Wilson R.K."/>
        </authorList>
    </citation>
    <scope>NUCLEOTIDE SEQUENCE [LARGE SCALE GENOMIC DNA]</scope>
    <source>
        <strain evidence="3">PB4641</strain>
    </source>
</reference>
<feature type="domain" description="PAN-3" evidence="2">
    <location>
        <begin position="8"/>
        <end position="129"/>
    </location>
</feature>
<sequence length="289" mass="32622">MNIFHFILSFTFLLIISIAGLQWKMMLIYGEPVDSSDSQVFQSSWEQCYSSCYGINDCWIAYYSSAGCQHFEFVDLEIRKLNSSENKLVGIKRFLGTEECPKRELSPLVVDTAGSVSDKWTINNTLYNVTIFSNGSTVTISRRVYECDTGSKLFQRDSVYVCIGLRFFSSPSCANHSEAVSLCQKDRWLTITGPRGLDEFNYLISLKETARYGTLNSLIWVDGNGVNMTDDTIGGQDQYPKCNGFGPSLCKYIGQGDCDKVTVARCYMKQAQEDCWRGAACRRELDIIL</sequence>